<dbReference type="Proteomes" id="UP001060275">
    <property type="component" value="Unassembled WGS sequence"/>
</dbReference>
<organism evidence="3 4">
    <name type="scientific">Devosia ureilytica</name>
    <dbReference type="NCBI Taxonomy" id="2952754"/>
    <lineage>
        <taxon>Bacteria</taxon>
        <taxon>Pseudomonadati</taxon>
        <taxon>Pseudomonadota</taxon>
        <taxon>Alphaproteobacteria</taxon>
        <taxon>Hyphomicrobiales</taxon>
        <taxon>Devosiaceae</taxon>
        <taxon>Devosia</taxon>
    </lineage>
</organism>
<evidence type="ECO:0000259" key="1">
    <source>
        <dbReference type="Pfam" id="PF00710"/>
    </source>
</evidence>
<comment type="caution">
    <text evidence="3">The sequence shown here is derived from an EMBL/GenBank/DDBJ whole genome shotgun (WGS) entry which is preliminary data.</text>
</comment>
<keyword evidence="4" id="KW-1185">Reference proteome</keyword>
<dbReference type="PROSITE" id="PS51732">
    <property type="entry name" value="ASN_GLN_ASE_3"/>
    <property type="match status" value="1"/>
</dbReference>
<dbReference type="InterPro" id="IPR036152">
    <property type="entry name" value="Asp/glu_Ase-like_sf"/>
</dbReference>
<dbReference type="GO" id="GO:0004067">
    <property type="term" value="F:asparaginase activity"/>
    <property type="evidence" value="ECO:0007669"/>
    <property type="project" value="UniProtKB-UniRule"/>
</dbReference>
<dbReference type="Gene3D" id="3.40.50.1170">
    <property type="entry name" value="L-asparaginase, N-terminal domain"/>
    <property type="match status" value="1"/>
</dbReference>
<dbReference type="InterPro" id="IPR037152">
    <property type="entry name" value="L-asparaginase_N_sf"/>
</dbReference>
<dbReference type="SMART" id="SM00870">
    <property type="entry name" value="Asparaginase"/>
    <property type="match status" value="1"/>
</dbReference>
<name>A0A9Q4AKW9_9HYPH</name>
<dbReference type="Pfam" id="PF00710">
    <property type="entry name" value="Asparaginase"/>
    <property type="match status" value="1"/>
</dbReference>
<dbReference type="Pfam" id="PF17763">
    <property type="entry name" value="Asparaginase_C"/>
    <property type="match status" value="1"/>
</dbReference>
<dbReference type="EMBL" id="JAMWDU010000001">
    <property type="protein sequence ID" value="MCP8885719.1"/>
    <property type="molecule type" value="Genomic_DNA"/>
</dbReference>
<dbReference type="PANTHER" id="PTHR11707">
    <property type="entry name" value="L-ASPARAGINASE"/>
    <property type="match status" value="1"/>
</dbReference>
<dbReference type="SUPFAM" id="SSF53774">
    <property type="entry name" value="Glutaminase/Asparaginase"/>
    <property type="match status" value="1"/>
</dbReference>
<sequence length="310" mass="31297">MMPEPHGGIVPVLDGARLIAAVPRLAEIAAITVETPFLVPGASLSFAQLRHVSRCVAAGIASGAQGVVVVQGTDTIDETAFLLGLAHAEDAPLVVTGAMRGAAAAGADGPANLLAAISVAAAETARGLGALVVLNDEIHAAALVEKSHKSLPSAFTSPSAGPLGAVIEDRVRILLRPQHPQPLGAMPELARVAMLKPGLGDDGELIKAAAALGYAGLVIEGMGAGHVPAALLAALEALPASLPIVLASRVPAGPVFEKTYGFAGSERDLIARGLIPAGVLSAPKARLLLAFLVAQGRDHLAIAEFFSRYA</sequence>
<evidence type="ECO:0000313" key="3">
    <source>
        <dbReference type="EMBL" id="MCP8885719.1"/>
    </source>
</evidence>
<dbReference type="AlphaFoldDB" id="A0A9Q4AKW9"/>
<evidence type="ECO:0000313" key="4">
    <source>
        <dbReference type="Proteomes" id="UP001060275"/>
    </source>
</evidence>
<feature type="domain" description="L-asparaginase N-terminal" evidence="1">
    <location>
        <begin position="7"/>
        <end position="176"/>
    </location>
</feature>
<gene>
    <name evidence="3" type="ORF">NF348_01220</name>
</gene>
<dbReference type="Gene3D" id="3.40.50.40">
    <property type="match status" value="1"/>
</dbReference>
<evidence type="ECO:0000259" key="2">
    <source>
        <dbReference type="Pfam" id="PF17763"/>
    </source>
</evidence>
<reference evidence="3" key="1">
    <citation type="submission" date="2022-06" db="EMBL/GenBank/DDBJ databases">
        <title>Devosia sp. XJ19-45 genome assembly.</title>
        <authorList>
            <person name="Li B."/>
            <person name="Cai M."/>
            <person name="Nie G."/>
            <person name="Li W."/>
        </authorList>
    </citation>
    <scope>NUCLEOTIDE SEQUENCE</scope>
    <source>
        <strain evidence="3">XJ19-45</strain>
    </source>
</reference>
<proteinExistence type="predicted"/>
<feature type="domain" description="Asparaginase/glutaminase C-terminal" evidence="2">
    <location>
        <begin position="191"/>
        <end position="306"/>
    </location>
</feature>
<dbReference type="PIRSF" id="PIRSF001220">
    <property type="entry name" value="L-ASNase_gatD"/>
    <property type="match status" value="1"/>
</dbReference>
<dbReference type="PANTHER" id="PTHR11707:SF28">
    <property type="entry name" value="60 KDA LYSOPHOSPHOLIPASE"/>
    <property type="match status" value="1"/>
</dbReference>
<accession>A0A9Q4AKW9</accession>
<dbReference type="PRINTS" id="PR00139">
    <property type="entry name" value="ASNGLNASE"/>
</dbReference>
<dbReference type="InterPro" id="IPR027473">
    <property type="entry name" value="L-asparaginase_C"/>
</dbReference>
<dbReference type="InterPro" id="IPR006034">
    <property type="entry name" value="Asparaginase/glutaminase-like"/>
</dbReference>
<dbReference type="EC" id="3.5.1.1" evidence="3"/>
<protein>
    <submittedName>
        <fullName evidence="3">Asparaginase domain-containing protein</fullName>
        <ecNumber evidence="3">3.5.1.1</ecNumber>
    </submittedName>
</protein>
<dbReference type="InterPro" id="IPR040919">
    <property type="entry name" value="Asparaginase_C"/>
</dbReference>
<dbReference type="InterPro" id="IPR027474">
    <property type="entry name" value="L-asparaginase_N"/>
</dbReference>
<keyword evidence="3" id="KW-0378">Hydrolase</keyword>
<dbReference type="PIRSF" id="PIRSF500176">
    <property type="entry name" value="L_ASNase"/>
    <property type="match status" value="1"/>
</dbReference>